<organism evidence="1 2">
    <name type="scientific">Achromobacter pestifer</name>
    <dbReference type="NCBI Taxonomy" id="1353889"/>
    <lineage>
        <taxon>Bacteria</taxon>
        <taxon>Pseudomonadati</taxon>
        <taxon>Pseudomonadota</taxon>
        <taxon>Betaproteobacteria</taxon>
        <taxon>Burkholderiales</taxon>
        <taxon>Alcaligenaceae</taxon>
        <taxon>Achromobacter</taxon>
    </lineage>
</organism>
<dbReference type="SUPFAM" id="SSF50249">
    <property type="entry name" value="Nucleic acid-binding proteins"/>
    <property type="match status" value="1"/>
</dbReference>
<keyword evidence="2" id="KW-1185">Reference proteome</keyword>
<accession>A0A7D4E5Q7</accession>
<sequence length="107" mass="11549">MSVNVSQCCSCGHLVYPARLWCPACGHGQARPAAVEHAELQAWTELPSRDGGPAALVATVRALPAGPVLVVRLEEPLTHVGQRLRLFEREMHGRPLPWARAAAEPQA</sequence>
<dbReference type="RefSeq" id="WP_173148927.1">
    <property type="nucleotide sequence ID" value="NZ_CP053985.1"/>
</dbReference>
<name>A0A7D4E5Q7_9BURK</name>
<dbReference type="KEGG" id="apes:FOC84_30500"/>
<proteinExistence type="predicted"/>
<evidence type="ECO:0000313" key="1">
    <source>
        <dbReference type="EMBL" id="QKH39034.1"/>
    </source>
</evidence>
<evidence type="ECO:0008006" key="3">
    <source>
        <dbReference type="Google" id="ProtNLM"/>
    </source>
</evidence>
<dbReference type="Proteomes" id="UP000500970">
    <property type="component" value="Chromosome"/>
</dbReference>
<protein>
    <recommendedName>
        <fullName evidence="3">DUF35 domain-containing protein</fullName>
    </recommendedName>
</protein>
<gene>
    <name evidence="1" type="ORF">FOC84_30500</name>
</gene>
<evidence type="ECO:0000313" key="2">
    <source>
        <dbReference type="Proteomes" id="UP000500970"/>
    </source>
</evidence>
<reference evidence="1 2" key="1">
    <citation type="submission" date="2020-05" db="EMBL/GenBank/DDBJ databases">
        <title>FDA dAtabase for Regulatory Grade micrObial Sequences (FDA-ARGOS): Supporting development and validation of Infectious Disease Dx tests.</title>
        <authorList>
            <person name="Sproer C."/>
            <person name="Gronow S."/>
            <person name="Severitt S."/>
            <person name="Schroder I."/>
            <person name="Tallon L."/>
            <person name="Sadzewicz L."/>
            <person name="Zhao X."/>
            <person name="Vavikolanu K."/>
            <person name="Mehta A."/>
            <person name="Aluvathingal J."/>
            <person name="Nadendla S."/>
            <person name="Myers T."/>
            <person name="Yan Y."/>
            <person name="Sichtig H."/>
        </authorList>
    </citation>
    <scope>NUCLEOTIDE SEQUENCE [LARGE SCALE GENOMIC DNA]</scope>
    <source>
        <strain evidence="1 2">FDAARGOS_790</strain>
    </source>
</reference>
<dbReference type="InterPro" id="IPR012340">
    <property type="entry name" value="NA-bd_OB-fold"/>
</dbReference>
<dbReference type="AlphaFoldDB" id="A0A7D4E5Q7"/>
<dbReference type="EMBL" id="CP053985">
    <property type="protein sequence ID" value="QKH39034.1"/>
    <property type="molecule type" value="Genomic_DNA"/>
</dbReference>